<evidence type="ECO:0000313" key="3">
    <source>
        <dbReference type="Proteomes" id="UP000245765"/>
    </source>
</evidence>
<comment type="caution">
    <text evidence="2">The sequence shown here is derived from an EMBL/GenBank/DDBJ whole genome shotgun (WGS) entry which is preliminary data.</text>
</comment>
<keyword evidence="1" id="KW-1133">Transmembrane helix</keyword>
<evidence type="ECO:0008006" key="4">
    <source>
        <dbReference type="Google" id="ProtNLM"/>
    </source>
</evidence>
<keyword evidence="1" id="KW-0472">Membrane</keyword>
<dbReference type="EMBL" id="QGNA01000001">
    <property type="protein sequence ID" value="PWS37802.1"/>
    <property type="molecule type" value="Genomic_DNA"/>
</dbReference>
<dbReference type="AlphaFoldDB" id="A0A317FHF5"/>
<evidence type="ECO:0000313" key="2">
    <source>
        <dbReference type="EMBL" id="PWS37802.1"/>
    </source>
</evidence>
<sequence length="248" mass="27274">MGAAFVLLICALLAVAGMLLLSAVVPEAGFSAAFRNGVAATDPVRTWAELAYFITGAALSAIALLALIFAKRQAEHSREQAGHAARQTAISARATENAAKAEQAQAYMQFFTSERPSIITAVKLAQTLERSWRALPDAQRAGTTLGQFIHQRMLQWESSADAPDRELYNEVIDALITLENLALLVRRGYLSMDDVYYFLEGPLDRLSDVLLHHVQARRARSPDGRECEHADWLLTRILTHVPHAPLLS</sequence>
<keyword evidence="1" id="KW-0812">Transmembrane</keyword>
<feature type="transmembrane region" description="Helical" evidence="1">
    <location>
        <begin position="50"/>
        <end position="70"/>
    </location>
</feature>
<accession>A0A317FHF5</accession>
<evidence type="ECO:0000256" key="1">
    <source>
        <dbReference type="SAM" id="Phobius"/>
    </source>
</evidence>
<dbReference type="Proteomes" id="UP000245765">
    <property type="component" value="Unassembled WGS sequence"/>
</dbReference>
<reference evidence="3" key="1">
    <citation type="submission" date="2018-05" db="EMBL/GenBank/DDBJ databases">
        <authorList>
            <person name="Du Z."/>
            <person name="Wang X."/>
        </authorList>
    </citation>
    <scope>NUCLEOTIDE SEQUENCE [LARGE SCALE GENOMIC DNA]</scope>
    <source>
        <strain evidence="3">CQN31</strain>
    </source>
</reference>
<organism evidence="2 3">
    <name type="scientific">Falsiroseomonas bella</name>
    <dbReference type="NCBI Taxonomy" id="2184016"/>
    <lineage>
        <taxon>Bacteria</taxon>
        <taxon>Pseudomonadati</taxon>
        <taxon>Pseudomonadota</taxon>
        <taxon>Alphaproteobacteria</taxon>
        <taxon>Acetobacterales</taxon>
        <taxon>Roseomonadaceae</taxon>
        <taxon>Falsiroseomonas</taxon>
    </lineage>
</organism>
<gene>
    <name evidence="2" type="ORF">DFH01_00325</name>
</gene>
<proteinExistence type="predicted"/>
<dbReference type="RefSeq" id="WP_109868424.1">
    <property type="nucleotide sequence ID" value="NZ_QGNA01000001.1"/>
</dbReference>
<keyword evidence="3" id="KW-1185">Reference proteome</keyword>
<name>A0A317FHF5_9PROT</name>
<protein>
    <recommendedName>
        <fullName evidence="4">DUF4760 domain-containing protein</fullName>
    </recommendedName>
</protein>